<dbReference type="RefSeq" id="WP_171320027.1">
    <property type="nucleotide sequence ID" value="NZ_JABFCY010000098.1"/>
</dbReference>
<feature type="non-terminal residue" evidence="2">
    <location>
        <position position="1"/>
    </location>
</feature>
<feature type="domain" description="DUF3857" evidence="1">
    <location>
        <begin position="2"/>
        <end position="56"/>
    </location>
</feature>
<dbReference type="EMBL" id="JABFCY010000098">
    <property type="protein sequence ID" value="NNU63682.1"/>
    <property type="molecule type" value="Genomic_DNA"/>
</dbReference>
<gene>
    <name evidence="2" type="ORF">HKX02_26050</name>
</gene>
<comment type="caution">
    <text evidence="2">The sequence shown here is derived from an EMBL/GenBank/DDBJ whole genome shotgun (WGS) entry which is preliminary data.</text>
</comment>
<reference evidence="2 3" key="1">
    <citation type="submission" date="2020-05" db="EMBL/GenBank/DDBJ databases">
        <title>Draft Genome Sequence of Ochrobactrum soli Isolated from Stable Fly Gut.</title>
        <authorList>
            <person name="Pileggi M.T."/>
            <person name="Vazhakkala L.J."/>
            <person name="Wong C.N."/>
        </authorList>
    </citation>
    <scope>NUCLEOTIDE SEQUENCE [LARGE SCALE GENOMIC DNA]</scope>
    <source>
        <strain evidence="2 3">MTP-C0764</strain>
    </source>
</reference>
<feature type="non-terminal residue" evidence="2">
    <location>
        <position position="76"/>
    </location>
</feature>
<dbReference type="Pfam" id="PF12969">
    <property type="entry name" value="DUF3857"/>
    <property type="match status" value="1"/>
</dbReference>
<dbReference type="InterPro" id="IPR024618">
    <property type="entry name" value="DUF3857"/>
</dbReference>
<evidence type="ECO:0000313" key="3">
    <source>
        <dbReference type="Proteomes" id="UP000574931"/>
    </source>
</evidence>
<keyword evidence="3" id="KW-1185">Reference proteome</keyword>
<sequence>LKSAKFHAVERDDEADLQALNGIMVARLHAPGLRVGDELEFAVTMRRKDPVFHNRAGWPLQLPVITAPGAYRVRLS</sequence>
<evidence type="ECO:0000259" key="1">
    <source>
        <dbReference type="Pfam" id="PF12969"/>
    </source>
</evidence>
<dbReference type="AlphaFoldDB" id="A0A849L012"/>
<evidence type="ECO:0000313" key="2">
    <source>
        <dbReference type="EMBL" id="NNU63682.1"/>
    </source>
</evidence>
<name>A0A849L012_9HYPH</name>
<proteinExistence type="predicted"/>
<protein>
    <submittedName>
        <fullName evidence="2">DUF3857 domain-containing protein</fullName>
    </submittedName>
</protein>
<accession>A0A849L012</accession>
<organism evidence="2 3">
    <name type="scientific">Ochrobactrum soli</name>
    <dbReference type="NCBI Taxonomy" id="2448455"/>
    <lineage>
        <taxon>Bacteria</taxon>
        <taxon>Pseudomonadati</taxon>
        <taxon>Pseudomonadota</taxon>
        <taxon>Alphaproteobacteria</taxon>
        <taxon>Hyphomicrobiales</taxon>
        <taxon>Brucellaceae</taxon>
        <taxon>Brucella/Ochrobactrum group</taxon>
        <taxon>Ochrobactrum</taxon>
    </lineage>
</organism>
<dbReference type="Proteomes" id="UP000574931">
    <property type="component" value="Unassembled WGS sequence"/>
</dbReference>